<dbReference type="SUPFAM" id="SSF56399">
    <property type="entry name" value="ADP-ribosylation"/>
    <property type="match status" value="1"/>
</dbReference>
<evidence type="ECO:0000313" key="1">
    <source>
        <dbReference type="EMBL" id="PBJ96476.1"/>
    </source>
</evidence>
<proteinExistence type="predicted"/>
<dbReference type="Gene3D" id="3.90.175.10">
    <property type="entry name" value="Diphtheria Toxin, domain 1"/>
    <property type="match status" value="1"/>
</dbReference>
<gene>
    <name evidence="1" type="ORF">CMV24_07055</name>
</gene>
<evidence type="ECO:0000313" key="2">
    <source>
        <dbReference type="Proteomes" id="UP000218102"/>
    </source>
</evidence>
<name>A0A0B5K1L9_PSEDL</name>
<protein>
    <submittedName>
        <fullName evidence="1">Type IV secretion protein Rhs</fullName>
    </submittedName>
</protein>
<dbReference type="InterPro" id="IPR022385">
    <property type="entry name" value="Rhs_assc_core"/>
</dbReference>
<reference evidence="1 2" key="1">
    <citation type="submission" date="2017-09" db="EMBL/GenBank/DDBJ databases">
        <authorList>
            <person name="Ehlers B."/>
            <person name="Leendertz F.H."/>
        </authorList>
    </citation>
    <scope>NUCLEOTIDE SEQUENCE [LARGE SCALE GENOMIC DNA]</scope>
    <source>
        <strain evidence="1 2">DJ-1</strain>
    </source>
</reference>
<dbReference type="Proteomes" id="UP000218102">
    <property type="component" value="Unassembled WGS sequence"/>
</dbReference>
<dbReference type="NCBIfam" id="TIGR03696">
    <property type="entry name" value="Rhs_assc_core"/>
    <property type="match status" value="1"/>
</dbReference>
<dbReference type="KEGG" id="ppj:RK21_00821"/>
<comment type="caution">
    <text evidence="1">The sequence shown here is derived from an EMBL/GenBank/DDBJ whole genome shotgun (WGS) entry which is preliminary data.</text>
</comment>
<dbReference type="Gene3D" id="2.180.10.10">
    <property type="entry name" value="RHS repeat-associated core"/>
    <property type="match status" value="1"/>
</dbReference>
<dbReference type="AlphaFoldDB" id="A0A0B5K1L9"/>
<sequence>MDTKNAYAPYGYHLPDQGVLGFNGEQLDPVTEHYHLGNGYRAFNPSLMRFNSPDSLSPFDQGGLNAYAYCQGDPVNYQDPSGHSLWKMLMGVAKPPKRVEVLAAVANKGVFTKLVGWHGTSRKNIPSLAKGLSPVYSEPHRRAQGQGFYVAPTPEHAKTYANAYDDGVVLPVLVRKDLNLVPGVGYKKDVFDVVAILPAAFEVVSVRETVPSGVTPAELPRTGIFAKKPAPAK</sequence>
<accession>A0A0B5K1L9</accession>
<organism evidence="1 2">
    <name type="scientific">Pseudomonas plecoglossicida</name>
    <dbReference type="NCBI Taxonomy" id="70775"/>
    <lineage>
        <taxon>Bacteria</taxon>
        <taxon>Pseudomonadati</taxon>
        <taxon>Pseudomonadota</taxon>
        <taxon>Gammaproteobacteria</taxon>
        <taxon>Pseudomonadales</taxon>
        <taxon>Pseudomonadaceae</taxon>
        <taxon>Pseudomonas</taxon>
    </lineage>
</organism>
<dbReference type="EMBL" id="NTME01000005">
    <property type="protein sequence ID" value="PBJ96476.1"/>
    <property type="molecule type" value="Genomic_DNA"/>
</dbReference>